<evidence type="ECO:0000313" key="2">
    <source>
        <dbReference type="EMBL" id="KEH37598.1"/>
    </source>
</evidence>
<evidence type="ECO:0000313" key="4">
    <source>
        <dbReference type="Proteomes" id="UP000002051"/>
    </source>
</evidence>
<name>A0A072V8A0_MEDTR</name>
<sequence length="126" mass="13167">MANYEMKKIVSIMVMIMFVVAQADDSLPMSSTPELSSISSTIGCLCKCASQCRLVRMFMGAYAACTAGCGVVKCSGVSTIADNKVSLIAAYDCATNCAVSKSNNVKDAQGSVEHIVSSCLGVCKNK</sequence>
<gene>
    <name evidence="2" type="ordered locus">MTR_2g042225</name>
</gene>
<dbReference type="HOGENOM" id="CLU_164291_1_0_1"/>
<reference evidence="3" key="3">
    <citation type="submission" date="2015-04" db="UniProtKB">
        <authorList>
            <consortium name="EnsemblPlants"/>
        </authorList>
    </citation>
    <scope>IDENTIFICATION</scope>
    <source>
        <strain evidence="3">cv. Jemalong A17</strain>
    </source>
</reference>
<evidence type="ECO:0000313" key="3">
    <source>
        <dbReference type="EnsemblPlants" id="KEH37598"/>
    </source>
</evidence>
<dbReference type="PaxDb" id="3880-AES65550"/>
<dbReference type="EnsemblPlants" id="KEH37598">
    <property type="protein sequence ID" value="KEH37598"/>
    <property type="gene ID" value="MTR_2g042225"/>
</dbReference>
<dbReference type="Proteomes" id="UP000002051">
    <property type="component" value="Chromosome 2"/>
</dbReference>
<feature type="signal peptide" evidence="1">
    <location>
        <begin position="1"/>
        <end position="23"/>
    </location>
</feature>
<feature type="chain" id="PRO_5014500483" evidence="1">
    <location>
        <begin position="24"/>
        <end position="126"/>
    </location>
</feature>
<dbReference type="AlphaFoldDB" id="A0A072V8A0"/>
<accession>A0A072V8A0</accession>
<organism evidence="2 4">
    <name type="scientific">Medicago truncatula</name>
    <name type="common">Barrel medic</name>
    <name type="synonym">Medicago tribuloides</name>
    <dbReference type="NCBI Taxonomy" id="3880"/>
    <lineage>
        <taxon>Eukaryota</taxon>
        <taxon>Viridiplantae</taxon>
        <taxon>Streptophyta</taxon>
        <taxon>Embryophyta</taxon>
        <taxon>Tracheophyta</taxon>
        <taxon>Spermatophyta</taxon>
        <taxon>Magnoliopsida</taxon>
        <taxon>eudicotyledons</taxon>
        <taxon>Gunneridae</taxon>
        <taxon>Pentapetalae</taxon>
        <taxon>rosids</taxon>
        <taxon>fabids</taxon>
        <taxon>Fabales</taxon>
        <taxon>Fabaceae</taxon>
        <taxon>Papilionoideae</taxon>
        <taxon>50 kb inversion clade</taxon>
        <taxon>NPAAA clade</taxon>
        <taxon>Hologalegina</taxon>
        <taxon>IRL clade</taxon>
        <taxon>Trifolieae</taxon>
        <taxon>Medicago</taxon>
    </lineage>
</organism>
<evidence type="ECO:0000256" key="1">
    <source>
        <dbReference type="SAM" id="SignalP"/>
    </source>
</evidence>
<reference evidence="2 4" key="1">
    <citation type="journal article" date="2011" name="Nature">
        <title>The Medicago genome provides insight into the evolution of rhizobial symbioses.</title>
        <authorList>
            <person name="Young N.D."/>
            <person name="Debelle F."/>
            <person name="Oldroyd G.E."/>
            <person name="Geurts R."/>
            <person name="Cannon S.B."/>
            <person name="Udvardi M.K."/>
            <person name="Benedito V.A."/>
            <person name="Mayer K.F."/>
            <person name="Gouzy J."/>
            <person name="Schoof H."/>
            <person name="Van de Peer Y."/>
            <person name="Proost S."/>
            <person name="Cook D.R."/>
            <person name="Meyers B.C."/>
            <person name="Spannagl M."/>
            <person name="Cheung F."/>
            <person name="De Mita S."/>
            <person name="Krishnakumar V."/>
            <person name="Gundlach H."/>
            <person name="Zhou S."/>
            <person name="Mudge J."/>
            <person name="Bharti A.K."/>
            <person name="Murray J.D."/>
            <person name="Naoumkina M.A."/>
            <person name="Rosen B."/>
            <person name="Silverstein K.A."/>
            <person name="Tang H."/>
            <person name="Rombauts S."/>
            <person name="Zhao P.X."/>
            <person name="Zhou P."/>
            <person name="Barbe V."/>
            <person name="Bardou P."/>
            <person name="Bechner M."/>
            <person name="Bellec A."/>
            <person name="Berger A."/>
            <person name="Berges H."/>
            <person name="Bidwell S."/>
            <person name="Bisseling T."/>
            <person name="Choisne N."/>
            <person name="Couloux A."/>
            <person name="Denny R."/>
            <person name="Deshpande S."/>
            <person name="Dai X."/>
            <person name="Doyle J.J."/>
            <person name="Dudez A.M."/>
            <person name="Farmer A.D."/>
            <person name="Fouteau S."/>
            <person name="Franken C."/>
            <person name="Gibelin C."/>
            <person name="Gish J."/>
            <person name="Goldstein S."/>
            <person name="Gonzalez A.J."/>
            <person name="Green P.J."/>
            <person name="Hallab A."/>
            <person name="Hartog M."/>
            <person name="Hua A."/>
            <person name="Humphray S.J."/>
            <person name="Jeong D.H."/>
            <person name="Jing Y."/>
            <person name="Jocker A."/>
            <person name="Kenton S.M."/>
            <person name="Kim D.J."/>
            <person name="Klee K."/>
            <person name="Lai H."/>
            <person name="Lang C."/>
            <person name="Lin S."/>
            <person name="Macmil S.L."/>
            <person name="Magdelenat G."/>
            <person name="Matthews L."/>
            <person name="McCorrison J."/>
            <person name="Monaghan E.L."/>
            <person name="Mun J.H."/>
            <person name="Najar F.Z."/>
            <person name="Nicholson C."/>
            <person name="Noirot C."/>
            <person name="O'Bleness M."/>
            <person name="Paule C.R."/>
            <person name="Poulain J."/>
            <person name="Prion F."/>
            <person name="Qin B."/>
            <person name="Qu C."/>
            <person name="Retzel E.F."/>
            <person name="Riddle C."/>
            <person name="Sallet E."/>
            <person name="Samain S."/>
            <person name="Samson N."/>
            <person name="Sanders I."/>
            <person name="Saurat O."/>
            <person name="Scarpelli C."/>
            <person name="Schiex T."/>
            <person name="Segurens B."/>
            <person name="Severin A.J."/>
            <person name="Sherrier D.J."/>
            <person name="Shi R."/>
            <person name="Sims S."/>
            <person name="Singer S.R."/>
            <person name="Sinharoy S."/>
            <person name="Sterck L."/>
            <person name="Viollet A."/>
            <person name="Wang B.B."/>
            <person name="Wang K."/>
            <person name="Wang M."/>
            <person name="Wang X."/>
            <person name="Warfsmann J."/>
            <person name="Weissenbach J."/>
            <person name="White D.D."/>
            <person name="White J.D."/>
            <person name="Wiley G.B."/>
            <person name="Wincker P."/>
            <person name="Xing Y."/>
            <person name="Yang L."/>
            <person name="Yao Z."/>
            <person name="Ying F."/>
            <person name="Zhai J."/>
            <person name="Zhou L."/>
            <person name="Zuber A."/>
            <person name="Denarie J."/>
            <person name="Dixon R.A."/>
            <person name="May G.D."/>
            <person name="Schwartz D.C."/>
            <person name="Rogers J."/>
            <person name="Quetier F."/>
            <person name="Town C.D."/>
            <person name="Roe B.A."/>
        </authorList>
    </citation>
    <scope>NUCLEOTIDE SEQUENCE [LARGE SCALE GENOMIC DNA]</scope>
    <source>
        <strain evidence="2">A17</strain>
        <strain evidence="3 4">cv. Jemalong A17</strain>
    </source>
</reference>
<reference evidence="2 4" key="2">
    <citation type="journal article" date="2014" name="BMC Genomics">
        <title>An improved genome release (version Mt4.0) for the model legume Medicago truncatula.</title>
        <authorList>
            <person name="Tang H."/>
            <person name="Krishnakumar V."/>
            <person name="Bidwell S."/>
            <person name="Rosen B."/>
            <person name="Chan A."/>
            <person name="Zhou S."/>
            <person name="Gentzbittel L."/>
            <person name="Childs K.L."/>
            <person name="Yandell M."/>
            <person name="Gundlach H."/>
            <person name="Mayer K.F."/>
            <person name="Schwartz D.C."/>
            <person name="Town C.D."/>
        </authorList>
    </citation>
    <scope>GENOME REANNOTATION</scope>
    <source>
        <strain evidence="2">A17</strain>
        <strain evidence="3 4">cv. Jemalong A17</strain>
    </source>
</reference>
<keyword evidence="1" id="KW-0732">Signal</keyword>
<keyword evidence="4" id="KW-1185">Reference proteome</keyword>
<dbReference type="EMBL" id="CM001218">
    <property type="protein sequence ID" value="KEH37598.1"/>
    <property type="molecule type" value="Genomic_DNA"/>
</dbReference>
<protein>
    <submittedName>
        <fullName evidence="2">Thionin related (TAP1)</fullName>
    </submittedName>
</protein>
<proteinExistence type="predicted"/>